<dbReference type="GO" id="GO:0003964">
    <property type="term" value="F:RNA-directed DNA polymerase activity"/>
    <property type="evidence" value="ECO:0007669"/>
    <property type="project" value="UniProtKB-KW"/>
</dbReference>
<evidence type="ECO:0000313" key="1">
    <source>
        <dbReference type="EMBL" id="GEW06488.1"/>
    </source>
</evidence>
<protein>
    <submittedName>
        <fullName evidence="1">Reverse transcriptase</fullName>
    </submittedName>
</protein>
<sequence length="114" mass="12753">IKTTPYEILYGQPPPLHIPYVAKDSPVEMVDRTLQAREQTIGVIEVQFEKASPVMQEGICFLWNHNDGVNGKAKVSWKNVCKYKQKGGLGLKDLGCYGDKDALVEVKGGYMSYM</sequence>
<feature type="non-terminal residue" evidence="1">
    <location>
        <position position="1"/>
    </location>
</feature>
<keyword evidence="1" id="KW-0695">RNA-directed DNA polymerase</keyword>
<proteinExistence type="predicted"/>
<dbReference type="EMBL" id="BKCJ010043860">
    <property type="protein sequence ID" value="GEW06488.1"/>
    <property type="molecule type" value="Genomic_DNA"/>
</dbReference>
<dbReference type="AlphaFoldDB" id="A0A699GRA6"/>
<keyword evidence="1" id="KW-0808">Transferase</keyword>
<gene>
    <name evidence="1" type="ORF">Tci_178464</name>
</gene>
<reference evidence="1" key="1">
    <citation type="journal article" date="2019" name="Sci. Rep.">
        <title>Draft genome of Tanacetum cinerariifolium, the natural source of mosquito coil.</title>
        <authorList>
            <person name="Yamashiro T."/>
            <person name="Shiraishi A."/>
            <person name="Satake H."/>
            <person name="Nakayama K."/>
        </authorList>
    </citation>
    <scope>NUCLEOTIDE SEQUENCE</scope>
</reference>
<organism evidence="1">
    <name type="scientific">Tanacetum cinerariifolium</name>
    <name type="common">Dalmatian daisy</name>
    <name type="synonym">Chrysanthemum cinerariifolium</name>
    <dbReference type="NCBI Taxonomy" id="118510"/>
    <lineage>
        <taxon>Eukaryota</taxon>
        <taxon>Viridiplantae</taxon>
        <taxon>Streptophyta</taxon>
        <taxon>Embryophyta</taxon>
        <taxon>Tracheophyta</taxon>
        <taxon>Spermatophyta</taxon>
        <taxon>Magnoliopsida</taxon>
        <taxon>eudicotyledons</taxon>
        <taxon>Gunneridae</taxon>
        <taxon>Pentapetalae</taxon>
        <taxon>asterids</taxon>
        <taxon>campanulids</taxon>
        <taxon>Asterales</taxon>
        <taxon>Asteraceae</taxon>
        <taxon>Asteroideae</taxon>
        <taxon>Anthemideae</taxon>
        <taxon>Anthemidinae</taxon>
        <taxon>Tanacetum</taxon>
    </lineage>
</organism>
<accession>A0A699GRA6</accession>
<comment type="caution">
    <text evidence="1">The sequence shown here is derived from an EMBL/GenBank/DDBJ whole genome shotgun (WGS) entry which is preliminary data.</text>
</comment>
<name>A0A699GRA6_TANCI</name>
<keyword evidence="1" id="KW-0548">Nucleotidyltransferase</keyword>